<dbReference type="HOGENOM" id="CLU_599221_0_0_1"/>
<feature type="compositionally biased region" description="Polar residues" evidence="1">
    <location>
        <begin position="178"/>
        <end position="194"/>
    </location>
</feature>
<proteinExistence type="predicted"/>
<organism evidence="2 3">
    <name type="scientific">Tetrahymena thermophila (strain SB210)</name>
    <dbReference type="NCBI Taxonomy" id="312017"/>
    <lineage>
        <taxon>Eukaryota</taxon>
        <taxon>Sar</taxon>
        <taxon>Alveolata</taxon>
        <taxon>Ciliophora</taxon>
        <taxon>Intramacronucleata</taxon>
        <taxon>Oligohymenophorea</taxon>
        <taxon>Hymenostomatida</taxon>
        <taxon>Tetrahymenina</taxon>
        <taxon>Tetrahymenidae</taxon>
        <taxon>Tetrahymena</taxon>
    </lineage>
</organism>
<dbReference type="AlphaFoldDB" id="Q22ND0"/>
<dbReference type="GeneID" id="7844131"/>
<feature type="region of interest" description="Disordered" evidence="1">
    <location>
        <begin position="1"/>
        <end position="20"/>
    </location>
</feature>
<sequence length="457" mass="50951">MTSFLQRSAQKTQLSPSKRSAEDVFSEFRSFRNETKRKAETSHSKLILESPQQSVGGYQPFASNSFVSAKNTTSQVFQLGGGFIPNSRHASNISPNKKATIGIQQHSPQKSYLYKENLHEQCQQHAQHNSQFNRSVVNPIASGLDNLQREIKEISFSSHFNHQINAARQQSRKKLANLSPTQKSNTPLISSQYSPARSSTLNLFGRQQNSKIFESAQQQQVQIPTSGLSSLYASSQLQNQSPFKRRNSQQPRSLNIFNQKVISYSPTRYSQKLFSPNRLVKRLGSPVDSQFQDFEYPATQNSPQINVKGTKSALTTQIPGSSSLGSAAFNLKRSNSASGNSLSQLLNQTKNKIKSNGMGYNLSPKPSFANRVTNNTQINLNNSSFLSPNSKNQEIFGFSKTAYLVDKRAHDLEDYLSTLSNSDFSSLPRENVESLIKLSSVIMSKVKGSTYYRGSIF</sequence>
<dbReference type="KEGG" id="tet:TTHERM_00204140"/>
<name>Q22ND0_TETTS</name>
<reference evidence="3" key="1">
    <citation type="journal article" date="2006" name="PLoS Biol.">
        <title>Macronuclear genome sequence of the ciliate Tetrahymena thermophila, a model eukaryote.</title>
        <authorList>
            <person name="Eisen J.A."/>
            <person name="Coyne R.S."/>
            <person name="Wu M."/>
            <person name="Wu D."/>
            <person name="Thiagarajan M."/>
            <person name="Wortman J.R."/>
            <person name="Badger J.H."/>
            <person name="Ren Q."/>
            <person name="Amedeo P."/>
            <person name="Jones K.M."/>
            <person name="Tallon L.J."/>
            <person name="Delcher A.L."/>
            <person name="Salzberg S.L."/>
            <person name="Silva J.C."/>
            <person name="Haas B.J."/>
            <person name="Majoros W.H."/>
            <person name="Farzad M."/>
            <person name="Carlton J.M."/>
            <person name="Smith R.K. Jr."/>
            <person name="Garg J."/>
            <person name="Pearlman R.E."/>
            <person name="Karrer K.M."/>
            <person name="Sun L."/>
            <person name="Manning G."/>
            <person name="Elde N.C."/>
            <person name="Turkewitz A.P."/>
            <person name="Asai D.J."/>
            <person name="Wilkes D.E."/>
            <person name="Wang Y."/>
            <person name="Cai H."/>
            <person name="Collins K."/>
            <person name="Stewart B.A."/>
            <person name="Lee S.R."/>
            <person name="Wilamowska K."/>
            <person name="Weinberg Z."/>
            <person name="Ruzzo W.L."/>
            <person name="Wloga D."/>
            <person name="Gaertig J."/>
            <person name="Frankel J."/>
            <person name="Tsao C.-C."/>
            <person name="Gorovsky M.A."/>
            <person name="Keeling P.J."/>
            <person name="Waller R.F."/>
            <person name="Patron N.J."/>
            <person name="Cherry J.M."/>
            <person name="Stover N.A."/>
            <person name="Krieger C.J."/>
            <person name="del Toro C."/>
            <person name="Ryder H.F."/>
            <person name="Williamson S.C."/>
            <person name="Barbeau R.A."/>
            <person name="Hamilton E.P."/>
            <person name="Orias E."/>
        </authorList>
    </citation>
    <scope>NUCLEOTIDE SEQUENCE [LARGE SCALE GENOMIC DNA]</scope>
    <source>
        <strain evidence="3">SB210</strain>
    </source>
</reference>
<gene>
    <name evidence="2" type="ORF">TTHERM_00204140</name>
</gene>
<dbReference type="InParanoid" id="Q22ND0"/>
<feature type="region of interest" description="Disordered" evidence="1">
    <location>
        <begin position="167"/>
        <end position="194"/>
    </location>
</feature>
<evidence type="ECO:0000256" key="1">
    <source>
        <dbReference type="SAM" id="MobiDB-lite"/>
    </source>
</evidence>
<feature type="compositionally biased region" description="Polar residues" evidence="1">
    <location>
        <begin position="1"/>
        <end position="18"/>
    </location>
</feature>
<protein>
    <submittedName>
        <fullName evidence="2">Uncharacterized protein</fullName>
    </submittedName>
</protein>
<evidence type="ECO:0000313" key="2">
    <source>
        <dbReference type="EMBL" id="EAR86855.1"/>
    </source>
</evidence>
<dbReference type="Proteomes" id="UP000009168">
    <property type="component" value="Unassembled WGS sequence"/>
</dbReference>
<dbReference type="OrthoDB" id="303317at2759"/>
<dbReference type="EMBL" id="GG662857">
    <property type="protein sequence ID" value="EAR86855.1"/>
    <property type="molecule type" value="Genomic_DNA"/>
</dbReference>
<keyword evidence="3" id="KW-1185">Reference proteome</keyword>
<dbReference type="RefSeq" id="XP_001007100.1">
    <property type="nucleotide sequence ID" value="XM_001007100.1"/>
</dbReference>
<evidence type="ECO:0000313" key="3">
    <source>
        <dbReference type="Proteomes" id="UP000009168"/>
    </source>
</evidence>
<accession>Q22ND0</accession>